<proteinExistence type="predicted"/>
<dbReference type="EMBL" id="MDHJ01000001">
    <property type="protein sequence ID" value="OUE08434.1"/>
    <property type="molecule type" value="Genomic_DNA"/>
</dbReference>
<dbReference type="Pfam" id="PF04954">
    <property type="entry name" value="SIP"/>
    <property type="match status" value="1"/>
</dbReference>
<comment type="caution">
    <text evidence="3">The sequence shown here is derived from an EMBL/GenBank/DDBJ whole genome shotgun (WGS) entry which is preliminary data.</text>
</comment>
<dbReference type="InterPro" id="IPR007037">
    <property type="entry name" value="SIP_rossman_dom"/>
</dbReference>
<dbReference type="Gene3D" id="3.40.50.80">
    <property type="entry name" value="Nucleotide-binding domain of ferredoxin-NADP reductase (FNR) module"/>
    <property type="match status" value="1"/>
</dbReference>
<name>A0A251XS76_9MICO</name>
<dbReference type="PROSITE" id="PS51384">
    <property type="entry name" value="FAD_FR"/>
    <property type="match status" value="1"/>
</dbReference>
<dbReference type="Gene3D" id="2.40.30.10">
    <property type="entry name" value="Translation factors"/>
    <property type="match status" value="1"/>
</dbReference>
<dbReference type="AlphaFoldDB" id="A0A251XS76"/>
<evidence type="ECO:0000313" key="4">
    <source>
        <dbReference type="Proteomes" id="UP000195106"/>
    </source>
</evidence>
<protein>
    <submittedName>
        <fullName evidence="3">Vibriobactin utilization protein ViuB</fullName>
    </submittedName>
</protein>
<organism evidence="3 4">
    <name type="scientific">Clavibacter michiganensis</name>
    <dbReference type="NCBI Taxonomy" id="28447"/>
    <lineage>
        <taxon>Bacteria</taxon>
        <taxon>Bacillati</taxon>
        <taxon>Actinomycetota</taxon>
        <taxon>Actinomycetes</taxon>
        <taxon>Micrococcales</taxon>
        <taxon>Microbacteriaceae</taxon>
        <taxon>Clavibacter</taxon>
    </lineage>
</organism>
<accession>A0A251XS76</accession>
<dbReference type="InterPro" id="IPR017927">
    <property type="entry name" value="FAD-bd_FR_type"/>
</dbReference>
<sequence length="336" mass="36443">MLTSSATLASSSADVEPAVEEQPATVESPEAERPAYRPFAARVARTERLSPTFLRITFQGEDLRDFGDECLDQRIKLLLPVAEHGLPDLSGVGGDDWFAWWRALPDAERNPLRTYTSRAVRREAGEVDVDFALHGDMGPASRWAGAARVGDDIVLIGPDALSPARGLGIEWHPGHARSLLLAGDETAAPAICNILSSLPDDAVGCAFIEVPVTGDRLEVRVPKGVNLTWLPRDGRPNGSRLEEAVRHWVDCHVKVGAIATPEVALAAAEQPLAEDDTDAIVWDAPIVHEGSTLYAWLAGESGCIKAMRRFLVRDTGIDRRQVAFMGYWRRGAAEGS</sequence>
<feature type="compositionally biased region" description="Low complexity" evidence="1">
    <location>
        <begin position="1"/>
        <end position="13"/>
    </location>
</feature>
<dbReference type="Proteomes" id="UP000195106">
    <property type="component" value="Unassembled WGS sequence"/>
</dbReference>
<evidence type="ECO:0000259" key="2">
    <source>
        <dbReference type="PROSITE" id="PS51384"/>
    </source>
</evidence>
<gene>
    <name evidence="3" type="primary">viuB_1</name>
    <name evidence="3" type="ORF">CMsap09_05765</name>
</gene>
<dbReference type="PANTHER" id="PTHR30157:SF0">
    <property type="entry name" value="NADPH-DEPENDENT FERRIC-CHELATE REDUCTASE"/>
    <property type="match status" value="1"/>
</dbReference>
<evidence type="ECO:0000313" key="3">
    <source>
        <dbReference type="EMBL" id="OUE08434.1"/>
    </source>
</evidence>
<feature type="region of interest" description="Disordered" evidence="1">
    <location>
        <begin position="1"/>
        <end position="33"/>
    </location>
</feature>
<dbReference type="PANTHER" id="PTHR30157">
    <property type="entry name" value="FERRIC REDUCTASE, NADPH-DEPENDENT"/>
    <property type="match status" value="1"/>
</dbReference>
<dbReference type="CDD" id="cd06193">
    <property type="entry name" value="siderophore_interacting"/>
    <property type="match status" value="1"/>
</dbReference>
<dbReference type="SUPFAM" id="SSF63380">
    <property type="entry name" value="Riboflavin synthase domain-like"/>
    <property type="match status" value="1"/>
</dbReference>
<reference evidence="3 4" key="1">
    <citation type="submission" date="2016-08" db="EMBL/GenBank/DDBJ databases">
        <title>Genome sequence of Clavibacter michiganensis spp. strain CASJ009.</title>
        <authorList>
            <person name="Thapa S.P."/>
            <person name="Coaker G."/>
        </authorList>
    </citation>
    <scope>NUCLEOTIDE SEQUENCE [LARGE SCALE GENOMIC DNA]</scope>
    <source>
        <strain evidence="3">CASJ009</strain>
    </source>
</reference>
<dbReference type="InterPro" id="IPR039261">
    <property type="entry name" value="FNR_nucleotide-bd"/>
</dbReference>
<dbReference type="InterPro" id="IPR017938">
    <property type="entry name" value="Riboflavin_synthase-like_b-brl"/>
</dbReference>
<evidence type="ECO:0000256" key="1">
    <source>
        <dbReference type="SAM" id="MobiDB-lite"/>
    </source>
</evidence>
<feature type="domain" description="FAD-binding FR-type" evidence="2">
    <location>
        <begin position="36"/>
        <end position="165"/>
    </location>
</feature>
<dbReference type="InterPro" id="IPR013113">
    <property type="entry name" value="SIP_FAD-bd"/>
</dbReference>
<dbReference type="Pfam" id="PF08021">
    <property type="entry name" value="FAD_binding_9"/>
    <property type="match status" value="1"/>
</dbReference>
<dbReference type="GO" id="GO:0016491">
    <property type="term" value="F:oxidoreductase activity"/>
    <property type="evidence" value="ECO:0007669"/>
    <property type="project" value="InterPro"/>
</dbReference>
<dbReference type="InterPro" id="IPR039374">
    <property type="entry name" value="SIP_fam"/>
</dbReference>